<reference evidence="1 2" key="1">
    <citation type="submission" date="2014-02" db="EMBL/GenBank/DDBJ databases">
        <title>Draft genome of Erwinia mallotivora strain BT-MARDI, a papaya dieback pathogen.</title>
        <authorList>
            <person name="Redzuan R."/>
            <person name="Abu Bakar N."/>
            <person name="Badrun R."/>
            <person name="Mohd Raih M.F."/>
            <person name="Rozano L."/>
            <person name="Mat Amin N."/>
        </authorList>
    </citation>
    <scope>NUCLEOTIDE SEQUENCE [LARGE SCALE GENOMIC DNA]</scope>
    <source>
        <strain evidence="1 2">BT-MARDI</strain>
    </source>
</reference>
<organism evidence="1 2">
    <name type="scientific">Erwinia mallotivora</name>
    <dbReference type="NCBI Taxonomy" id="69222"/>
    <lineage>
        <taxon>Bacteria</taxon>
        <taxon>Pseudomonadati</taxon>
        <taxon>Pseudomonadota</taxon>
        <taxon>Gammaproteobacteria</taxon>
        <taxon>Enterobacterales</taxon>
        <taxon>Erwiniaceae</taxon>
        <taxon>Erwinia</taxon>
    </lineage>
</organism>
<dbReference type="AlphaFoldDB" id="A0A014N4X3"/>
<evidence type="ECO:0000313" key="1">
    <source>
        <dbReference type="EMBL" id="EXU74458.1"/>
    </source>
</evidence>
<accession>A0A014N4X3</accession>
<name>A0A014N4X3_9GAMM</name>
<protein>
    <submittedName>
        <fullName evidence="1">Uncharacterized protein</fullName>
    </submittedName>
</protein>
<evidence type="ECO:0000313" key="2">
    <source>
        <dbReference type="Proteomes" id="UP000019918"/>
    </source>
</evidence>
<sequence length="78" mass="8795">MQVRFFNQLYTGSGGNHLNSLMCQQYDDVFSCDGFSSIRACATWRYCRSRSEDGQRAKTVAHTEPVRISGAARVQNGR</sequence>
<comment type="caution">
    <text evidence="1">The sequence shown here is derived from an EMBL/GenBank/DDBJ whole genome shotgun (WGS) entry which is preliminary data.</text>
</comment>
<proteinExistence type="predicted"/>
<dbReference type="Proteomes" id="UP000019918">
    <property type="component" value="Unassembled WGS sequence"/>
</dbReference>
<dbReference type="EMBL" id="JFHN01000060">
    <property type="protein sequence ID" value="EXU74458.1"/>
    <property type="molecule type" value="Genomic_DNA"/>
</dbReference>
<keyword evidence="2" id="KW-1185">Reference proteome</keyword>
<gene>
    <name evidence="1" type="ORF">BG55_16905</name>
</gene>